<organism evidence="1 2">
    <name type="scientific">Leptosia nina</name>
    <dbReference type="NCBI Taxonomy" id="320188"/>
    <lineage>
        <taxon>Eukaryota</taxon>
        <taxon>Metazoa</taxon>
        <taxon>Ecdysozoa</taxon>
        <taxon>Arthropoda</taxon>
        <taxon>Hexapoda</taxon>
        <taxon>Insecta</taxon>
        <taxon>Pterygota</taxon>
        <taxon>Neoptera</taxon>
        <taxon>Endopterygota</taxon>
        <taxon>Lepidoptera</taxon>
        <taxon>Glossata</taxon>
        <taxon>Ditrysia</taxon>
        <taxon>Papilionoidea</taxon>
        <taxon>Pieridae</taxon>
        <taxon>Pierinae</taxon>
        <taxon>Leptosia</taxon>
    </lineage>
</organism>
<evidence type="ECO:0000313" key="1">
    <source>
        <dbReference type="EMBL" id="CAK1541210.1"/>
    </source>
</evidence>
<name>A0AAV1IX53_9NEOP</name>
<sequence>MAMSKLRPWAPKLSQSLQPQLLDRMLSLVALFCVFVLKKQLLVLDGVPGRVLAFALEDLGPRLQNLFSTCLQESIFPHQWKTGKFVLLRKDGRPLDSPSAYRSIVLLNIIAGLHYTESDPGDRSYSNTNLTASYSRSVPRPDTACLAREPLFSPNYLSSPIPPYITCELLCTLSNRFTKFVIMS</sequence>
<dbReference type="Proteomes" id="UP001497472">
    <property type="component" value="Unassembled WGS sequence"/>
</dbReference>
<evidence type="ECO:0000313" key="2">
    <source>
        <dbReference type="Proteomes" id="UP001497472"/>
    </source>
</evidence>
<dbReference type="AlphaFoldDB" id="A0AAV1IX53"/>
<accession>A0AAV1IX53</accession>
<reference evidence="1 2" key="1">
    <citation type="submission" date="2023-11" db="EMBL/GenBank/DDBJ databases">
        <authorList>
            <person name="Okamura Y."/>
        </authorList>
    </citation>
    <scope>NUCLEOTIDE SEQUENCE [LARGE SCALE GENOMIC DNA]</scope>
</reference>
<dbReference type="EMBL" id="CAVLEF010000002">
    <property type="protein sequence ID" value="CAK1541210.1"/>
    <property type="molecule type" value="Genomic_DNA"/>
</dbReference>
<proteinExistence type="predicted"/>
<protein>
    <submittedName>
        <fullName evidence="1">Uncharacterized protein</fullName>
    </submittedName>
</protein>
<comment type="caution">
    <text evidence="1">The sequence shown here is derived from an EMBL/GenBank/DDBJ whole genome shotgun (WGS) entry which is preliminary data.</text>
</comment>
<gene>
    <name evidence="1" type="ORF">LNINA_LOCUS1214</name>
</gene>
<keyword evidence="2" id="KW-1185">Reference proteome</keyword>